<dbReference type="Proteomes" id="UP000010847">
    <property type="component" value="Chromosome"/>
</dbReference>
<dbReference type="SUPFAM" id="SSF52540">
    <property type="entry name" value="P-loop containing nucleoside triphosphate hydrolases"/>
    <property type="match status" value="1"/>
</dbReference>
<dbReference type="GO" id="GO:0009073">
    <property type="term" value="P:aromatic amino acid family biosynthetic process"/>
    <property type="evidence" value="ECO:0007669"/>
    <property type="project" value="UniProtKB-KW"/>
</dbReference>
<keyword evidence="4 7" id="KW-0418">Kinase</keyword>
<dbReference type="InterPro" id="IPR031322">
    <property type="entry name" value="Shikimate/glucono_kinase"/>
</dbReference>
<dbReference type="Gene3D" id="3.40.50.300">
    <property type="entry name" value="P-loop containing nucleotide triphosphate hydrolases"/>
    <property type="match status" value="1"/>
</dbReference>
<keyword evidence="1 7" id="KW-0028">Amino-acid biosynthesis</keyword>
<comment type="catalytic activity">
    <reaction evidence="7">
        <text>shikimate + ATP = 3-phosphoshikimate + ADP + H(+)</text>
        <dbReference type="Rhea" id="RHEA:13121"/>
        <dbReference type="ChEBI" id="CHEBI:15378"/>
        <dbReference type="ChEBI" id="CHEBI:30616"/>
        <dbReference type="ChEBI" id="CHEBI:36208"/>
        <dbReference type="ChEBI" id="CHEBI:145989"/>
        <dbReference type="ChEBI" id="CHEBI:456216"/>
        <dbReference type="EC" id="2.7.1.71"/>
    </reaction>
</comment>
<dbReference type="InterPro" id="IPR027417">
    <property type="entry name" value="P-loop_NTPase"/>
</dbReference>
<keyword evidence="7" id="KW-0479">Metal-binding</keyword>
<dbReference type="KEGG" id="dmt:DESME_10575"/>
<comment type="subcellular location">
    <subcellularLocation>
        <location evidence="7">Cytoplasm</location>
    </subcellularLocation>
</comment>
<keyword evidence="9" id="KW-1185">Reference proteome</keyword>
<dbReference type="AlphaFoldDB" id="W0E9I4"/>
<accession>W0E9I4</accession>
<evidence type="ECO:0000256" key="5">
    <source>
        <dbReference type="ARBA" id="ARBA00022840"/>
    </source>
</evidence>
<evidence type="ECO:0000313" key="8">
    <source>
        <dbReference type="EMBL" id="AHF07427.1"/>
    </source>
</evidence>
<comment type="subunit">
    <text evidence="7">Monomer.</text>
</comment>
<sequence length="173" mass="19465">MENIVLIGFMGTGKTSVGKRLAKHLGWDFLDTDLAIEEISGTSVSEIFRKHGETRFRSEETVLVKRLKERKKMVIATGGGTPLNPENWEAFTEIGIIISLYAPIDTILDRIGGKNDRPLLREGRDEAQKLWLSRQPIYNQADLIIDTTELDIDEVANEILGKIEGRIEDETKA</sequence>
<comment type="pathway">
    <text evidence="7">Metabolic intermediate biosynthesis; chorismate biosynthesis; chorismate from D-erythrose 4-phosphate and phosphoenolpyruvate: step 5/7.</text>
</comment>
<dbReference type="GO" id="GO:0000287">
    <property type="term" value="F:magnesium ion binding"/>
    <property type="evidence" value="ECO:0007669"/>
    <property type="project" value="UniProtKB-UniRule"/>
</dbReference>
<evidence type="ECO:0000256" key="4">
    <source>
        <dbReference type="ARBA" id="ARBA00022777"/>
    </source>
</evidence>
<dbReference type="HAMAP" id="MF_00109">
    <property type="entry name" value="Shikimate_kinase"/>
    <property type="match status" value="1"/>
</dbReference>
<dbReference type="STRING" id="871968.DESME_10575"/>
<organism evidence="8 9">
    <name type="scientific">Desulfitobacterium metallireducens DSM 15288</name>
    <dbReference type="NCBI Taxonomy" id="871968"/>
    <lineage>
        <taxon>Bacteria</taxon>
        <taxon>Bacillati</taxon>
        <taxon>Bacillota</taxon>
        <taxon>Clostridia</taxon>
        <taxon>Eubacteriales</taxon>
        <taxon>Desulfitobacteriaceae</taxon>
        <taxon>Desulfitobacterium</taxon>
    </lineage>
</organism>
<evidence type="ECO:0000256" key="7">
    <source>
        <dbReference type="HAMAP-Rule" id="MF_00109"/>
    </source>
</evidence>
<dbReference type="PANTHER" id="PTHR21087:SF16">
    <property type="entry name" value="SHIKIMATE KINASE 1, CHLOROPLASTIC"/>
    <property type="match status" value="1"/>
</dbReference>
<comment type="caution">
    <text evidence="7">Lacks conserved residue(s) required for the propagation of feature annotation.</text>
</comment>
<dbReference type="EMBL" id="CP007032">
    <property type="protein sequence ID" value="AHF07427.1"/>
    <property type="molecule type" value="Genomic_DNA"/>
</dbReference>
<dbReference type="PRINTS" id="PR01100">
    <property type="entry name" value="SHIKIMTKNASE"/>
</dbReference>
<feature type="binding site" evidence="7">
    <location>
        <position position="57"/>
    </location>
    <ligand>
        <name>substrate</name>
    </ligand>
</feature>
<dbReference type="GO" id="GO:0005524">
    <property type="term" value="F:ATP binding"/>
    <property type="evidence" value="ECO:0007669"/>
    <property type="project" value="UniProtKB-UniRule"/>
</dbReference>
<keyword evidence="2 7" id="KW-0808">Transferase</keyword>
<keyword evidence="5 7" id="KW-0067">ATP-binding</keyword>
<keyword evidence="7" id="KW-0460">Magnesium</keyword>
<keyword evidence="7" id="KW-0963">Cytoplasm</keyword>
<comment type="similarity">
    <text evidence="7">Belongs to the shikimate kinase family.</text>
</comment>
<evidence type="ECO:0000256" key="6">
    <source>
        <dbReference type="ARBA" id="ARBA00023141"/>
    </source>
</evidence>
<keyword evidence="3 7" id="KW-0547">Nucleotide-binding</keyword>
<dbReference type="eggNOG" id="COG0703">
    <property type="taxonomic scope" value="Bacteria"/>
</dbReference>
<evidence type="ECO:0000256" key="2">
    <source>
        <dbReference type="ARBA" id="ARBA00022679"/>
    </source>
</evidence>
<protein>
    <recommendedName>
        <fullName evidence="7">Shikimate kinase</fullName>
        <shortName evidence="7">SK</shortName>
        <ecNumber evidence="7">2.7.1.71</ecNumber>
    </recommendedName>
</protein>
<keyword evidence="6 7" id="KW-0057">Aromatic amino acid biosynthesis</keyword>
<dbReference type="GO" id="GO:0009423">
    <property type="term" value="P:chorismate biosynthetic process"/>
    <property type="evidence" value="ECO:0007669"/>
    <property type="project" value="UniProtKB-UniRule"/>
</dbReference>
<feature type="binding site" evidence="7">
    <location>
        <position position="117"/>
    </location>
    <ligand>
        <name>ATP</name>
        <dbReference type="ChEBI" id="CHEBI:30616"/>
    </ligand>
</feature>
<gene>
    <name evidence="7" type="primary">aroK</name>
    <name evidence="8" type="ORF">DESME_10575</name>
</gene>
<dbReference type="OrthoDB" id="9800332at2"/>
<dbReference type="PANTHER" id="PTHR21087">
    <property type="entry name" value="SHIKIMATE KINASE"/>
    <property type="match status" value="1"/>
</dbReference>
<evidence type="ECO:0000256" key="3">
    <source>
        <dbReference type="ARBA" id="ARBA00022741"/>
    </source>
</evidence>
<feature type="binding site" evidence="7">
    <location>
        <position position="33"/>
    </location>
    <ligand>
        <name>substrate</name>
    </ligand>
</feature>
<dbReference type="HOGENOM" id="CLU_057607_4_0_9"/>
<dbReference type="GO" id="GO:0005829">
    <property type="term" value="C:cytosol"/>
    <property type="evidence" value="ECO:0007669"/>
    <property type="project" value="TreeGrafter"/>
</dbReference>
<feature type="binding site" evidence="7">
    <location>
        <position position="15"/>
    </location>
    <ligand>
        <name>Mg(2+)</name>
        <dbReference type="ChEBI" id="CHEBI:18420"/>
    </ligand>
</feature>
<dbReference type="EC" id="2.7.1.71" evidence="7"/>
<dbReference type="CDD" id="cd00464">
    <property type="entry name" value="SK"/>
    <property type="match status" value="1"/>
</dbReference>
<feature type="binding site" evidence="7">
    <location>
        <position position="134"/>
    </location>
    <ligand>
        <name>substrate</name>
    </ligand>
</feature>
<reference evidence="8 9" key="1">
    <citation type="submission" date="2013-12" db="EMBL/GenBank/DDBJ databases">
        <authorList>
            <consortium name="DOE Joint Genome Institute"/>
            <person name="Smidt H."/>
            <person name="Huntemann M."/>
            <person name="Han J."/>
            <person name="Chen A."/>
            <person name="Kyrpides N."/>
            <person name="Mavromatis K."/>
            <person name="Markowitz V."/>
            <person name="Palaniappan K."/>
            <person name="Ivanova N."/>
            <person name="Schaumberg A."/>
            <person name="Pati A."/>
            <person name="Liolios K."/>
            <person name="Nordberg H.P."/>
            <person name="Cantor M.N."/>
            <person name="Hua S.X."/>
            <person name="Woyke T."/>
        </authorList>
    </citation>
    <scope>NUCLEOTIDE SEQUENCE [LARGE SCALE GENOMIC DNA]</scope>
    <source>
        <strain evidence="9">DSM 15288</strain>
    </source>
</reference>
<feature type="binding site" evidence="7">
    <location>
        <position position="79"/>
    </location>
    <ligand>
        <name>substrate</name>
    </ligand>
</feature>
<dbReference type="GO" id="GO:0008652">
    <property type="term" value="P:amino acid biosynthetic process"/>
    <property type="evidence" value="ECO:0007669"/>
    <property type="project" value="UniProtKB-KW"/>
</dbReference>
<feature type="binding site" evidence="7">
    <location>
        <begin position="11"/>
        <end position="16"/>
    </location>
    <ligand>
        <name>ATP</name>
        <dbReference type="ChEBI" id="CHEBI:30616"/>
    </ligand>
</feature>
<name>W0E9I4_9FIRM</name>
<evidence type="ECO:0000313" key="9">
    <source>
        <dbReference type="Proteomes" id="UP000010847"/>
    </source>
</evidence>
<dbReference type="Pfam" id="PF01202">
    <property type="entry name" value="SKI"/>
    <property type="match status" value="1"/>
</dbReference>
<dbReference type="GO" id="GO:0004765">
    <property type="term" value="F:shikimate kinase activity"/>
    <property type="evidence" value="ECO:0007669"/>
    <property type="project" value="UniProtKB-UniRule"/>
</dbReference>
<comment type="cofactor">
    <cofactor evidence="7">
        <name>Mg(2+)</name>
        <dbReference type="ChEBI" id="CHEBI:18420"/>
    </cofactor>
    <text evidence="7">Binds 1 Mg(2+) ion per subunit.</text>
</comment>
<dbReference type="InterPro" id="IPR000623">
    <property type="entry name" value="Shikimate_kinase/TSH1"/>
</dbReference>
<comment type="function">
    <text evidence="7">Catalyzes the specific phosphorylation of the 3-hydroxyl group of shikimic acid using ATP as a cosubstrate.</text>
</comment>
<evidence type="ECO:0000256" key="1">
    <source>
        <dbReference type="ARBA" id="ARBA00022605"/>
    </source>
</evidence>
<dbReference type="UniPathway" id="UPA00053">
    <property type="reaction ID" value="UER00088"/>
</dbReference>
<proteinExistence type="inferred from homology"/>